<feature type="chain" id="PRO_5002727648" evidence="1">
    <location>
        <begin position="26"/>
        <end position="233"/>
    </location>
</feature>
<keyword evidence="1" id="KW-0732">Signal</keyword>
<name>A8P4N5_COPC7</name>
<dbReference type="EMBL" id="AACS02000011">
    <property type="protein sequence ID" value="EAU83004.1"/>
    <property type="molecule type" value="Genomic_DNA"/>
</dbReference>
<reference evidence="2 3" key="1">
    <citation type="journal article" date="2010" name="Proc. Natl. Acad. Sci. U.S.A.">
        <title>Insights into evolution of multicellular fungi from the assembled chromosomes of the mushroom Coprinopsis cinerea (Coprinus cinereus).</title>
        <authorList>
            <person name="Stajich J.E."/>
            <person name="Wilke S.K."/>
            <person name="Ahren D."/>
            <person name="Au C.H."/>
            <person name="Birren B.W."/>
            <person name="Borodovsky M."/>
            <person name="Burns C."/>
            <person name="Canback B."/>
            <person name="Casselton L.A."/>
            <person name="Cheng C.K."/>
            <person name="Deng J."/>
            <person name="Dietrich F.S."/>
            <person name="Fargo D.C."/>
            <person name="Farman M.L."/>
            <person name="Gathman A.C."/>
            <person name="Goldberg J."/>
            <person name="Guigo R."/>
            <person name="Hoegger P.J."/>
            <person name="Hooker J.B."/>
            <person name="Huggins A."/>
            <person name="James T.Y."/>
            <person name="Kamada T."/>
            <person name="Kilaru S."/>
            <person name="Kodira C."/>
            <person name="Kues U."/>
            <person name="Kupfer D."/>
            <person name="Kwan H.S."/>
            <person name="Lomsadze A."/>
            <person name="Li W."/>
            <person name="Lilly W.W."/>
            <person name="Ma L.J."/>
            <person name="Mackey A.J."/>
            <person name="Manning G."/>
            <person name="Martin F."/>
            <person name="Muraguchi H."/>
            <person name="Natvig D.O."/>
            <person name="Palmerini H."/>
            <person name="Ramesh M.A."/>
            <person name="Rehmeyer C.J."/>
            <person name="Roe B.A."/>
            <person name="Shenoy N."/>
            <person name="Stanke M."/>
            <person name="Ter-Hovhannisyan V."/>
            <person name="Tunlid A."/>
            <person name="Velagapudi R."/>
            <person name="Vision T.J."/>
            <person name="Zeng Q."/>
            <person name="Zolan M.E."/>
            <person name="Pukkila P.J."/>
        </authorList>
    </citation>
    <scope>NUCLEOTIDE SEQUENCE [LARGE SCALE GENOMIC DNA]</scope>
    <source>
        <strain evidence="3">Okayama-7 / 130 / ATCC MYA-4618 / FGSC 9003</strain>
    </source>
</reference>
<dbReference type="RefSeq" id="XP_001838777.1">
    <property type="nucleotide sequence ID" value="XM_001838725.2"/>
</dbReference>
<dbReference type="AlphaFoldDB" id="A8P4N5"/>
<dbReference type="GeneID" id="6015370"/>
<dbReference type="KEGG" id="cci:CC1G_08941"/>
<gene>
    <name evidence="2" type="ORF">CC1G_08941</name>
</gene>
<sequence>MRSPKAYFIPFILTLLSTTIPSVSSEDVTLYHMWLPGQDIPPDVTLSFTPAVSYTPVSVDQAGATHYHGNPLPVGKVELSAVPEPDTTRWITVTDAPTVTYYHAVKADATEIVKVVASAPISALDDEIALSDKSTCVQDEANPELYVCVFEQVVPEGFGGEAEERYNTFTMTETGTKYPWYTVSDVEQFNVAKPTPGGSEGADDEDGATGKVGVGTVGVVGIVGAVVVALALL</sequence>
<organism evidence="2 3">
    <name type="scientific">Coprinopsis cinerea (strain Okayama-7 / 130 / ATCC MYA-4618 / FGSC 9003)</name>
    <name type="common">Inky cap fungus</name>
    <name type="synonym">Hormographiella aspergillata</name>
    <dbReference type="NCBI Taxonomy" id="240176"/>
    <lineage>
        <taxon>Eukaryota</taxon>
        <taxon>Fungi</taxon>
        <taxon>Dikarya</taxon>
        <taxon>Basidiomycota</taxon>
        <taxon>Agaricomycotina</taxon>
        <taxon>Agaricomycetes</taxon>
        <taxon>Agaricomycetidae</taxon>
        <taxon>Agaricales</taxon>
        <taxon>Agaricineae</taxon>
        <taxon>Psathyrellaceae</taxon>
        <taxon>Coprinopsis</taxon>
    </lineage>
</organism>
<evidence type="ECO:0000313" key="3">
    <source>
        <dbReference type="Proteomes" id="UP000001861"/>
    </source>
</evidence>
<proteinExistence type="predicted"/>
<evidence type="ECO:0000256" key="1">
    <source>
        <dbReference type="SAM" id="SignalP"/>
    </source>
</evidence>
<evidence type="ECO:0000313" key="2">
    <source>
        <dbReference type="EMBL" id="EAU83004.1"/>
    </source>
</evidence>
<dbReference type="Proteomes" id="UP000001861">
    <property type="component" value="Unassembled WGS sequence"/>
</dbReference>
<accession>A8P4N5</accession>
<comment type="caution">
    <text evidence="2">The sequence shown here is derived from an EMBL/GenBank/DDBJ whole genome shotgun (WGS) entry which is preliminary data.</text>
</comment>
<feature type="signal peptide" evidence="1">
    <location>
        <begin position="1"/>
        <end position="25"/>
    </location>
</feature>
<keyword evidence="3" id="KW-1185">Reference proteome</keyword>
<dbReference type="InParanoid" id="A8P4N5"/>
<protein>
    <submittedName>
        <fullName evidence="2">Uncharacterized protein</fullName>
    </submittedName>
</protein>
<dbReference type="VEuPathDB" id="FungiDB:CC1G_08941"/>